<dbReference type="CDD" id="cd01949">
    <property type="entry name" value="GGDEF"/>
    <property type="match status" value="1"/>
</dbReference>
<dbReference type="CDD" id="cd01948">
    <property type="entry name" value="EAL"/>
    <property type="match status" value="1"/>
</dbReference>
<dbReference type="SUPFAM" id="SSF55073">
    <property type="entry name" value="Nucleotide cyclase"/>
    <property type="match status" value="1"/>
</dbReference>
<dbReference type="SMART" id="SM00052">
    <property type="entry name" value="EAL"/>
    <property type="match status" value="1"/>
</dbReference>
<reference evidence="6 7" key="1">
    <citation type="submission" date="2018-11" db="EMBL/GenBank/DDBJ databases">
        <title>Genomic Encyclopedia of Type Strains, Phase IV (KMG-IV): sequencing the most valuable type-strain genomes for metagenomic binning, comparative biology and taxonomic classification.</title>
        <authorList>
            <person name="Goeker M."/>
        </authorList>
    </citation>
    <scope>NUCLEOTIDE SEQUENCE [LARGE SCALE GENOMIC DNA]</scope>
    <source>
        <strain evidence="6 7">DSM 21945</strain>
    </source>
</reference>
<dbReference type="EC" id="3.1.4.52" evidence="1"/>
<dbReference type="STRING" id="584787.GCA_001247655_01750"/>
<dbReference type="Gene3D" id="3.30.70.270">
    <property type="match status" value="1"/>
</dbReference>
<dbReference type="InterPro" id="IPR001633">
    <property type="entry name" value="EAL_dom"/>
</dbReference>
<dbReference type="InterPro" id="IPR029787">
    <property type="entry name" value="Nucleotide_cyclase"/>
</dbReference>
<name>A0A3N1PUQ5_9GAMM</name>
<dbReference type="InterPro" id="IPR000160">
    <property type="entry name" value="GGDEF_dom"/>
</dbReference>
<proteinExistence type="predicted"/>
<keyword evidence="2" id="KW-0973">c-di-GMP</keyword>
<organism evidence="6 7">
    <name type="scientific">Gallaecimonas pentaromativorans</name>
    <dbReference type="NCBI Taxonomy" id="584787"/>
    <lineage>
        <taxon>Bacteria</taxon>
        <taxon>Pseudomonadati</taxon>
        <taxon>Pseudomonadota</taxon>
        <taxon>Gammaproteobacteria</taxon>
        <taxon>Enterobacterales</taxon>
        <taxon>Gallaecimonadaceae</taxon>
        <taxon>Gallaecimonas</taxon>
    </lineage>
</organism>
<accession>A0A3N1PUQ5</accession>
<dbReference type="FunFam" id="3.20.20.450:FF:000001">
    <property type="entry name" value="Cyclic di-GMP phosphodiesterase yahA"/>
    <property type="match status" value="1"/>
</dbReference>
<dbReference type="AlphaFoldDB" id="A0A3N1PUQ5"/>
<dbReference type="Gene3D" id="3.20.20.450">
    <property type="entry name" value="EAL domain"/>
    <property type="match status" value="1"/>
</dbReference>
<evidence type="ECO:0000256" key="1">
    <source>
        <dbReference type="ARBA" id="ARBA00012282"/>
    </source>
</evidence>
<evidence type="ECO:0000313" key="7">
    <source>
        <dbReference type="Proteomes" id="UP000268033"/>
    </source>
</evidence>
<dbReference type="RefSeq" id="WP_050657761.1">
    <property type="nucleotide sequence ID" value="NZ_JBLXAC010000022.1"/>
</dbReference>
<dbReference type="PANTHER" id="PTHR33121:SF71">
    <property type="entry name" value="OXYGEN SENSOR PROTEIN DOSP"/>
    <property type="match status" value="1"/>
</dbReference>
<dbReference type="Pfam" id="PF00563">
    <property type="entry name" value="EAL"/>
    <property type="match status" value="1"/>
</dbReference>
<dbReference type="Proteomes" id="UP000268033">
    <property type="component" value="Unassembled WGS sequence"/>
</dbReference>
<comment type="caution">
    <text evidence="6">The sequence shown here is derived from an EMBL/GenBank/DDBJ whole genome shotgun (WGS) entry which is preliminary data.</text>
</comment>
<comment type="catalytic activity">
    <reaction evidence="3">
        <text>3',3'-c-di-GMP + H2O = 5'-phosphoguanylyl(3'-&gt;5')guanosine + H(+)</text>
        <dbReference type="Rhea" id="RHEA:24902"/>
        <dbReference type="ChEBI" id="CHEBI:15377"/>
        <dbReference type="ChEBI" id="CHEBI:15378"/>
        <dbReference type="ChEBI" id="CHEBI:58754"/>
        <dbReference type="ChEBI" id="CHEBI:58805"/>
        <dbReference type="EC" id="3.1.4.52"/>
    </reaction>
</comment>
<dbReference type="PANTHER" id="PTHR33121">
    <property type="entry name" value="CYCLIC DI-GMP PHOSPHODIESTERASE PDEF"/>
    <property type="match status" value="1"/>
</dbReference>
<dbReference type="NCBIfam" id="TIGR00254">
    <property type="entry name" value="GGDEF"/>
    <property type="match status" value="1"/>
</dbReference>
<dbReference type="InterPro" id="IPR035919">
    <property type="entry name" value="EAL_sf"/>
</dbReference>
<dbReference type="OrthoDB" id="9804951at2"/>
<dbReference type="PROSITE" id="PS50883">
    <property type="entry name" value="EAL"/>
    <property type="match status" value="1"/>
</dbReference>
<protein>
    <recommendedName>
        <fullName evidence="1">cyclic-guanylate-specific phosphodiesterase</fullName>
        <ecNumber evidence="1">3.1.4.52</ecNumber>
    </recommendedName>
</protein>
<dbReference type="PROSITE" id="PS50887">
    <property type="entry name" value="GGDEF"/>
    <property type="match status" value="1"/>
</dbReference>
<dbReference type="SUPFAM" id="SSF141868">
    <property type="entry name" value="EAL domain-like"/>
    <property type="match status" value="1"/>
</dbReference>
<dbReference type="InterPro" id="IPR043128">
    <property type="entry name" value="Rev_trsase/Diguanyl_cyclase"/>
</dbReference>
<dbReference type="InterPro" id="IPR050706">
    <property type="entry name" value="Cyclic-di-GMP_PDE-like"/>
</dbReference>
<dbReference type="GO" id="GO:0071111">
    <property type="term" value="F:cyclic-guanylate-specific phosphodiesterase activity"/>
    <property type="evidence" value="ECO:0007669"/>
    <property type="project" value="UniProtKB-EC"/>
</dbReference>
<gene>
    <name evidence="6" type="ORF">EDC28_101156</name>
</gene>
<dbReference type="Pfam" id="PF00990">
    <property type="entry name" value="GGDEF"/>
    <property type="match status" value="1"/>
</dbReference>
<keyword evidence="7" id="KW-1185">Reference proteome</keyword>
<evidence type="ECO:0000313" key="6">
    <source>
        <dbReference type="EMBL" id="ROQ30470.1"/>
    </source>
</evidence>
<feature type="domain" description="EAL" evidence="4">
    <location>
        <begin position="352"/>
        <end position="606"/>
    </location>
</feature>
<feature type="domain" description="GGDEF" evidence="5">
    <location>
        <begin position="210"/>
        <end position="343"/>
    </location>
</feature>
<evidence type="ECO:0000256" key="2">
    <source>
        <dbReference type="ARBA" id="ARBA00022636"/>
    </source>
</evidence>
<dbReference type="EMBL" id="RJUL01000001">
    <property type="protein sequence ID" value="ROQ30470.1"/>
    <property type="molecule type" value="Genomic_DNA"/>
</dbReference>
<evidence type="ECO:0000259" key="5">
    <source>
        <dbReference type="PROSITE" id="PS50887"/>
    </source>
</evidence>
<dbReference type="SMART" id="SM00267">
    <property type="entry name" value="GGDEF"/>
    <property type="match status" value="1"/>
</dbReference>
<sequence length="613" mass="68901">MVEHQIRQQLVAGLAERTRLSREVRRSRVLSRLVRDGYQEAAEAEEESALIRTLLHLFLKSGLLDAVALYRPVDNAWHCIGQLGRWQGALPVLARGESQLLWQAPNPLPPWLAVLGEPPLFSRLAFSSNHELALLIGLKSEDGHGLTLSADEVPFLEAVLSLFCELIHRFRMTQSLKKQTTLDNLTGLPNRLLAFDRLQQAMVGHEKDDGHVMVLFLDLARFKDVNDLHGHWLGDQLLSALACRWRAALRPADTLARLASDQFIVILERAAKAKTAEVVAAKLIDCLKAPFRIQGKEITVDAHAGIAMYPEDGNDPSVLIRNAEAAMAQARESDDTRYRFFTPALNESLSRRILVEQALRQALGYNEFQLVYQPQVKLDDNQVVGVEALLRWYNPKLGQVPPDQFIPIAEEDGQILPIGLWVLEEACRQLAAWRELGFNPVMSVNLSARQLRTHELHTQLQRLLEKYQLPSGQLELELTERAVLDTSHPQVRQSLAVVEELGVGLALDDFGTGYSSLRYLTEHPFNVLKIDKSFVQALPERDREYTLVAALIAIAHKLGMDVVAEGVETAEQLAILQSLQCPVVQGYYFSRPLAPDDLLARLERRGQHWQLAL</sequence>
<evidence type="ECO:0000256" key="3">
    <source>
        <dbReference type="ARBA" id="ARBA00034290"/>
    </source>
</evidence>
<evidence type="ECO:0000259" key="4">
    <source>
        <dbReference type="PROSITE" id="PS50883"/>
    </source>
</evidence>